<comment type="caution">
    <text evidence="1">The sequence shown here is derived from an EMBL/GenBank/DDBJ whole genome shotgun (WGS) entry which is preliminary data.</text>
</comment>
<reference evidence="2" key="1">
    <citation type="submission" date="2020-06" db="EMBL/GenBank/DDBJ databases">
        <title>Draft genomic sequence of Geomonas sp. Red330.</title>
        <authorList>
            <person name="Itoh H."/>
            <person name="Zhenxing X."/>
            <person name="Ushijima N."/>
            <person name="Masuda Y."/>
            <person name="Shiratori Y."/>
            <person name="Senoo K."/>
        </authorList>
    </citation>
    <scope>NUCLEOTIDE SEQUENCE [LARGE SCALE GENOMIC DNA]</scope>
    <source>
        <strain evidence="2">Red330</strain>
    </source>
</reference>
<organism evidence="1 2">
    <name type="scientific">Geomonas silvestris</name>
    <dbReference type="NCBI Taxonomy" id="2740184"/>
    <lineage>
        <taxon>Bacteria</taxon>
        <taxon>Pseudomonadati</taxon>
        <taxon>Thermodesulfobacteriota</taxon>
        <taxon>Desulfuromonadia</taxon>
        <taxon>Geobacterales</taxon>
        <taxon>Geobacteraceae</taxon>
        <taxon>Geomonas</taxon>
    </lineage>
</organism>
<dbReference type="AlphaFoldDB" id="A0A6V8MQ69"/>
<protein>
    <submittedName>
        <fullName evidence="1">Uncharacterized protein</fullName>
    </submittedName>
</protein>
<sequence length="46" mass="5470">MYLNFYELNKEPFQITPDPSFLYLSLSHREALASIIYGVEKKKDLF</sequence>
<name>A0A6V8MQ69_9BACT</name>
<dbReference type="Proteomes" id="UP000556026">
    <property type="component" value="Unassembled WGS sequence"/>
</dbReference>
<evidence type="ECO:0000313" key="2">
    <source>
        <dbReference type="Proteomes" id="UP000556026"/>
    </source>
</evidence>
<keyword evidence="2" id="KW-1185">Reference proteome</keyword>
<evidence type="ECO:0000313" key="1">
    <source>
        <dbReference type="EMBL" id="GFO62064.1"/>
    </source>
</evidence>
<dbReference type="EMBL" id="BLXX01000027">
    <property type="protein sequence ID" value="GFO62064.1"/>
    <property type="molecule type" value="Genomic_DNA"/>
</dbReference>
<gene>
    <name evidence="1" type="ORF">GMST_43890</name>
</gene>
<proteinExistence type="predicted"/>
<accession>A0A6V8MQ69</accession>